<comment type="caution">
    <text evidence="1">The sequence shown here is derived from an EMBL/GenBank/DDBJ whole genome shotgun (WGS) entry which is preliminary data.</text>
</comment>
<sequence>MFHTFEELNVWLGQRCRALRGEMLHPQYNGLTVAKDLELERVEMMPMPTAFVRCRRCLFGFVLPAMLSSG</sequence>
<protein>
    <recommendedName>
        <fullName evidence="3">Transposase</fullName>
    </recommendedName>
</protein>
<reference evidence="1 2" key="1">
    <citation type="submission" date="2016-10" db="EMBL/GenBank/DDBJ databases">
        <title>Comparative genome analysis of multiple Pseudomonas spp. focuses on biocontrol and plant growth promoting traits.</title>
        <authorList>
            <person name="Tao X.-Y."/>
            <person name="Taylor C.G."/>
        </authorList>
    </citation>
    <scope>NUCLEOTIDE SEQUENCE [LARGE SCALE GENOMIC DNA]</scope>
    <source>
        <strain evidence="1 2">38D4</strain>
    </source>
</reference>
<dbReference type="AlphaFoldDB" id="A0A423JJL0"/>
<name>A0A423JJL0_9PSED</name>
<evidence type="ECO:0000313" key="2">
    <source>
        <dbReference type="Proteomes" id="UP000286351"/>
    </source>
</evidence>
<accession>A0A423JJL0</accession>
<dbReference type="Proteomes" id="UP000286351">
    <property type="component" value="Unassembled WGS sequence"/>
</dbReference>
<dbReference type="EMBL" id="MOBO01000013">
    <property type="protein sequence ID" value="RON37891.1"/>
    <property type="molecule type" value="Genomic_DNA"/>
</dbReference>
<proteinExistence type="predicted"/>
<evidence type="ECO:0008006" key="3">
    <source>
        <dbReference type="Google" id="ProtNLM"/>
    </source>
</evidence>
<evidence type="ECO:0000313" key="1">
    <source>
        <dbReference type="EMBL" id="RON37891.1"/>
    </source>
</evidence>
<gene>
    <name evidence="1" type="ORF">BK664_15860</name>
</gene>
<organism evidence="1 2">
    <name type="scientific">Pseudomonas brassicacearum</name>
    <dbReference type="NCBI Taxonomy" id="930166"/>
    <lineage>
        <taxon>Bacteria</taxon>
        <taxon>Pseudomonadati</taxon>
        <taxon>Pseudomonadota</taxon>
        <taxon>Gammaproteobacteria</taxon>
        <taxon>Pseudomonadales</taxon>
        <taxon>Pseudomonadaceae</taxon>
        <taxon>Pseudomonas</taxon>
    </lineage>
</organism>